<name>A0A9D2BH22_9BACT</name>
<dbReference type="InterPro" id="IPR050553">
    <property type="entry name" value="Thioredoxin_ResA/DsbE_sf"/>
</dbReference>
<accession>A0A9D2BH22</accession>
<dbReference type="PROSITE" id="PS51352">
    <property type="entry name" value="THIOREDOXIN_2"/>
    <property type="match status" value="1"/>
</dbReference>
<dbReference type="PANTHER" id="PTHR42852:SF13">
    <property type="entry name" value="PROTEIN DIPZ"/>
    <property type="match status" value="1"/>
</dbReference>
<gene>
    <name evidence="2" type="ORF">H9977_08070</name>
</gene>
<evidence type="ECO:0000313" key="3">
    <source>
        <dbReference type="Proteomes" id="UP000886740"/>
    </source>
</evidence>
<dbReference type="InterPro" id="IPR013766">
    <property type="entry name" value="Thioredoxin_domain"/>
</dbReference>
<dbReference type="GO" id="GO:0016491">
    <property type="term" value="F:oxidoreductase activity"/>
    <property type="evidence" value="ECO:0007669"/>
    <property type="project" value="InterPro"/>
</dbReference>
<comment type="caution">
    <text evidence="2">The sequence shown here is derived from an EMBL/GenBank/DDBJ whole genome shotgun (WGS) entry which is preliminary data.</text>
</comment>
<dbReference type="Pfam" id="PF00578">
    <property type="entry name" value="AhpC-TSA"/>
    <property type="match status" value="1"/>
</dbReference>
<dbReference type="PANTHER" id="PTHR42852">
    <property type="entry name" value="THIOL:DISULFIDE INTERCHANGE PROTEIN DSBE"/>
    <property type="match status" value="1"/>
</dbReference>
<dbReference type="InterPro" id="IPR000866">
    <property type="entry name" value="AhpC/TSA"/>
</dbReference>
<dbReference type="Pfam" id="PF14289">
    <property type="entry name" value="DUF4369"/>
    <property type="match status" value="1"/>
</dbReference>
<proteinExistence type="predicted"/>
<dbReference type="InterPro" id="IPR036249">
    <property type="entry name" value="Thioredoxin-like_sf"/>
</dbReference>
<reference evidence="2" key="1">
    <citation type="journal article" date="2021" name="PeerJ">
        <title>Extensive microbial diversity within the chicken gut microbiome revealed by metagenomics and culture.</title>
        <authorList>
            <person name="Gilroy R."/>
            <person name="Ravi A."/>
            <person name="Getino M."/>
            <person name="Pursley I."/>
            <person name="Horton D.L."/>
            <person name="Alikhan N.F."/>
            <person name="Baker D."/>
            <person name="Gharbi K."/>
            <person name="Hall N."/>
            <person name="Watson M."/>
            <person name="Adriaenssens E.M."/>
            <person name="Foster-Nyarko E."/>
            <person name="Jarju S."/>
            <person name="Secka A."/>
            <person name="Antonio M."/>
            <person name="Oren A."/>
            <person name="Chaudhuri R.R."/>
            <person name="La Ragione R."/>
            <person name="Hildebrand F."/>
            <person name="Pallen M.J."/>
        </authorList>
    </citation>
    <scope>NUCLEOTIDE SEQUENCE</scope>
    <source>
        <strain evidence="2">ChiGjej6B6-14162</strain>
    </source>
</reference>
<feature type="domain" description="Thioredoxin" evidence="1">
    <location>
        <begin position="226"/>
        <end position="366"/>
    </location>
</feature>
<evidence type="ECO:0000313" key="2">
    <source>
        <dbReference type="EMBL" id="HIX74969.1"/>
    </source>
</evidence>
<dbReference type="EMBL" id="DXEL01000055">
    <property type="protein sequence ID" value="HIX74969.1"/>
    <property type="molecule type" value="Genomic_DNA"/>
</dbReference>
<dbReference type="CDD" id="cd02966">
    <property type="entry name" value="TlpA_like_family"/>
    <property type="match status" value="1"/>
</dbReference>
<reference evidence="2" key="2">
    <citation type="submission" date="2021-04" db="EMBL/GenBank/DDBJ databases">
        <authorList>
            <person name="Gilroy R."/>
        </authorList>
    </citation>
    <scope>NUCLEOTIDE SEQUENCE</scope>
    <source>
        <strain evidence="2">ChiGjej6B6-14162</strain>
    </source>
</reference>
<dbReference type="Gene3D" id="3.40.30.10">
    <property type="entry name" value="Glutaredoxin"/>
    <property type="match status" value="1"/>
</dbReference>
<dbReference type="AlphaFoldDB" id="A0A9D2BH22"/>
<dbReference type="Proteomes" id="UP000886740">
    <property type="component" value="Unassembled WGS sequence"/>
</dbReference>
<organism evidence="2 3">
    <name type="scientific">Candidatus Parabacteroides intestinipullorum</name>
    <dbReference type="NCBI Taxonomy" id="2838723"/>
    <lineage>
        <taxon>Bacteria</taxon>
        <taxon>Pseudomonadati</taxon>
        <taxon>Bacteroidota</taxon>
        <taxon>Bacteroidia</taxon>
        <taxon>Bacteroidales</taxon>
        <taxon>Tannerellaceae</taxon>
        <taxon>Parabacteroides</taxon>
    </lineage>
</organism>
<dbReference type="PROSITE" id="PS51257">
    <property type="entry name" value="PROKAR_LIPOPROTEIN"/>
    <property type="match status" value="1"/>
</dbReference>
<sequence>MLKKITYLLGIVFFLTSCGKDFSYRIEGKITDMEDEVVYVVFEGDGNKEVDTLTCEKPGHFSIETQNEGYNTATLFFENKSHWVTVYLEPKETFTVSGSIKEPLLLKVKGGKINNELTHFKEKQEDLFKELNALSLSLRLNEANSSEQTDITARLANVNLQLSENAVQYIKDHPDKASSVVLIQNFFSDPDDTRKIDELLALLDPKLKNFYLYTELEQYSARAKRTALGAEAPDFAVRNIYGKPVALDSFPQAYTLLTFTAPWCDQCHIQDLALDKVIRKYPKDKLGILLVTLDTNSDELRSQLVKDSIAWNIVTDSAGQAIRLIDLYNVSVLPRCFLIDENHKIILKTENDLELKQALENIFEEE</sequence>
<dbReference type="SUPFAM" id="SSF52833">
    <property type="entry name" value="Thioredoxin-like"/>
    <property type="match status" value="1"/>
</dbReference>
<dbReference type="GO" id="GO:0016209">
    <property type="term" value="F:antioxidant activity"/>
    <property type="evidence" value="ECO:0007669"/>
    <property type="project" value="InterPro"/>
</dbReference>
<protein>
    <submittedName>
        <fullName evidence="2">AhpC/TSA family protein</fullName>
    </submittedName>
</protein>
<dbReference type="InterPro" id="IPR025380">
    <property type="entry name" value="DUF4369"/>
</dbReference>
<evidence type="ECO:0000259" key="1">
    <source>
        <dbReference type="PROSITE" id="PS51352"/>
    </source>
</evidence>